<evidence type="ECO:0000256" key="2">
    <source>
        <dbReference type="ARBA" id="ARBA00009320"/>
    </source>
</evidence>
<evidence type="ECO:0000256" key="3">
    <source>
        <dbReference type="ARBA" id="ARBA00011738"/>
    </source>
</evidence>
<organism evidence="13 14">
    <name type="scientific">Parendozoicomonas callyspongiae</name>
    <dbReference type="NCBI Taxonomy" id="2942213"/>
    <lineage>
        <taxon>Bacteria</taxon>
        <taxon>Pseudomonadati</taxon>
        <taxon>Pseudomonadota</taxon>
        <taxon>Gammaproteobacteria</taxon>
        <taxon>Oceanospirillales</taxon>
        <taxon>Endozoicomonadaceae</taxon>
        <taxon>Parendozoicomonas</taxon>
    </lineage>
</organism>
<dbReference type="GO" id="GO:0008696">
    <property type="term" value="F:4-amino-4-deoxychorismate lyase activity"/>
    <property type="evidence" value="ECO:0007669"/>
    <property type="project" value="UniProtKB-EC"/>
</dbReference>
<sequence>MSEVVTGHIQPDCWVDGSPADNVTVSDRGLQYGDGVFETIRIVAGAVTLEALHYRRLMHSCDRLQIPLCSELLSQQVARFLAGRGDGILKVMVTRGSGGRGYNPSGACGRIILRWFALPAYDSDWAEKGVTVTLCRTRLGHSPSLAGLKHMNRLEQVLARSEWNSPEIAEGLVFDLTENLIEGTMTNLFLVRDKRLLTPDLSLSGVDGVMRQWLLEESSIKENIEIRPLTLADLHQADEVFLTNSVIGLWPVIRCDKKHWEKGPVTTLLLKEVSALFAMDNCFHSGALDG</sequence>
<evidence type="ECO:0000256" key="9">
    <source>
        <dbReference type="ARBA" id="ARBA00049529"/>
    </source>
</evidence>
<evidence type="ECO:0000256" key="1">
    <source>
        <dbReference type="ARBA" id="ARBA00001933"/>
    </source>
</evidence>
<dbReference type="PANTHER" id="PTHR42743">
    <property type="entry name" value="AMINO-ACID AMINOTRANSFERASE"/>
    <property type="match status" value="1"/>
</dbReference>
<reference evidence="13 14" key="1">
    <citation type="submission" date="2022-05" db="EMBL/GenBank/DDBJ databases">
        <authorList>
            <person name="Park J.-S."/>
        </authorList>
    </citation>
    <scope>NUCLEOTIDE SEQUENCE [LARGE SCALE GENOMIC DNA]</scope>
    <source>
        <strain evidence="13 14">2012CJ34-2</strain>
    </source>
</reference>
<dbReference type="EMBL" id="JAMFLX010000002">
    <property type="protein sequence ID" value="MCL6268759.1"/>
    <property type="molecule type" value="Genomic_DNA"/>
</dbReference>
<evidence type="ECO:0000256" key="6">
    <source>
        <dbReference type="ARBA" id="ARBA00023239"/>
    </source>
</evidence>
<dbReference type="RefSeq" id="WP_249697590.1">
    <property type="nucleotide sequence ID" value="NZ_JAMFLX010000002.1"/>
</dbReference>
<proteinExistence type="inferred from homology"/>
<keyword evidence="4 12" id="KW-0663">Pyridoxal phosphate</keyword>
<dbReference type="InterPro" id="IPR050571">
    <property type="entry name" value="Class-IV_PLP-Dep_Aminotrnsfr"/>
</dbReference>
<keyword evidence="5" id="KW-0289">Folate biosynthesis</keyword>
<comment type="pathway">
    <text evidence="7">Cofactor biosynthesis; tetrahydrofolate biosynthesis; 4-aminobenzoate from chorismate: step 2/2.</text>
</comment>
<dbReference type="InterPro" id="IPR043132">
    <property type="entry name" value="BCAT-like_C"/>
</dbReference>
<dbReference type="Proteomes" id="UP001203338">
    <property type="component" value="Unassembled WGS sequence"/>
</dbReference>
<comment type="cofactor">
    <cofactor evidence="1 12">
        <name>pyridoxal 5'-phosphate</name>
        <dbReference type="ChEBI" id="CHEBI:597326"/>
    </cofactor>
</comment>
<evidence type="ECO:0000313" key="14">
    <source>
        <dbReference type="Proteomes" id="UP001203338"/>
    </source>
</evidence>
<comment type="similarity">
    <text evidence="2 11">Belongs to the class-IV pyridoxal-phosphate-dependent aminotransferase family.</text>
</comment>
<dbReference type="EC" id="4.1.3.38" evidence="8 10"/>
<dbReference type="InterPro" id="IPR017824">
    <property type="entry name" value="Aminodeoxychorismate_lyase_IV"/>
</dbReference>
<dbReference type="SUPFAM" id="SSF56752">
    <property type="entry name" value="D-aminoacid aminotransferase-like PLP-dependent enzymes"/>
    <property type="match status" value="1"/>
</dbReference>
<dbReference type="InterPro" id="IPR036038">
    <property type="entry name" value="Aminotransferase-like"/>
</dbReference>
<dbReference type="Pfam" id="PF01063">
    <property type="entry name" value="Aminotran_4"/>
    <property type="match status" value="1"/>
</dbReference>
<evidence type="ECO:0000256" key="7">
    <source>
        <dbReference type="ARBA" id="ARBA00035633"/>
    </source>
</evidence>
<keyword evidence="14" id="KW-1185">Reference proteome</keyword>
<evidence type="ECO:0000256" key="10">
    <source>
        <dbReference type="NCBIfam" id="TIGR03461"/>
    </source>
</evidence>
<dbReference type="PANTHER" id="PTHR42743:SF2">
    <property type="entry name" value="AMINODEOXYCHORISMATE LYASE"/>
    <property type="match status" value="1"/>
</dbReference>
<dbReference type="InterPro" id="IPR018300">
    <property type="entry name" value="Aminotrans_IV_CS"/>
</dbReference>
<protein>
    <recommendedName>
        <fullName evidence="8 10">Aminodeoxychorismate lyase</fullName>
        <ecNumber evidence="8 10">4.1.3.38</ecNumber>
    </recommendedName>
</protein>
<dbReference type="InterPro" id="IPR001544">
    <property type="entry name" value="Aminotrans_IV"/>
</dbReference>
<accession>A0ABT0PBK1</accession>
<evidence type="ECO:0000256" key="11">
    <source>
        <dbReference type="RuleBase" id="RU004106"/>
    </source>
</evidence>
<dbReference type="CDD" id="cd01559">
    <property type="entry name" value="ADCL_like"/>
    <property type="match status" value="1"/>
</dbReference>
<evidence type="ECO:0000256" key="12">
    <source>
        <dbReference type="RuleBase" id="RU004516"/>
    </source>
</evidence>
<comment type="subunit">
    <text evidence="3">Homodimer.</text>
</comment>
<evidence type="ECO:0000256" key="5">
    <source>
        <dbReference type="ARBA" id="ARBA00022909"/>
    </source>
</evidence>
<evidence type="ECO:0000256" key="8">
    <source>
        <dbReference type="ARBA" id="ARBA00035676"/>
    </source>
</evidence>
<dbReference type="NCBIfam" id="NF004761">
    <property type="entry name" value="PRK06092.1"/>
    <property type="match status" value="1"/>
</dbReference>
<dbReference type="Gene3D" id="3.20.10.10">
    <property type="entry name" value="D-amino Acid Aminotransferase, subunit A, domain 2"/>
    <property type="match status" value="1"/>
</dbReference>
<comment type="catalytic activity">
    <reaction evidence="9">
        <text>4-amino-4-deoxychorismate = 4-aminobenzoate + pyruvate + H(+)</text>
        <dbReference type="Rhea" id="RHEA:16201"/>
        <dbReference type="ChEBI" id="CHEBI:15361"/>
        <dbReference type="ChEBI" id="CHEBI:15378"/>
        <dbReference type="ChEBI" id="CHEBI:17836"/>
        <dbReference type="ChEBI" id="CHEBI:58406"/>
        <dbReference type="EC" id="4.1.3.38"/>
    </reaction>
</comment>
<gene>
    <name evidence="13" type="primary">pabC</name>
    <name evidence="13" type="ORF">M3P05_02190</name>
</gene>
<dbReference type="InterPro" id="IPR043131">
    <property type="entry name" value="BCAT-like_N"/>
</dbReference>
<name>A0ABT0PBK1_9GAMM</name>
<dbReference type="Gene3D" id="3.30.470.10">
    <property type="match status" value="1"/>
</dbReference>
<dbReference type="NCBIfam" id="TIGR03461">
    <property type="entry name" value="pabC_Proteo"/>
    <property type="match status" value="1"/>
</dbReference>
<comment type="caution">
    <text evidence="13">The sequence shown here is derived from an EMBL/GenBank/DDBJ whole genome shotgun (WGS) entry which is preliminary data.</text>
</comment>
<keyword evidence="6 13" id="KW-0456">Lyase</keyword>
<evidence type="ECO:0000256" key="4">
    <source>
        <dbReference type="ARBA" id="ARBA00022898"/>
    </source>
</evidence>
<dbReference type="PROSITE" id="PS00770">
    <property type="entry name" value="AA_TRANSFER_CLASS_4"/>
    <property type="match status" value="1"/>
</dbReference>
<evidence type="ECO:0000313" key="13">
    <source>
        <dbReference type="EMBL" id="MCL6268759.1"/>
    </source>
</evidence>